<dbReference type="PANTHER" id="PTHR42879">
    <property type="entry name" value="3-OXOACYL-(ACYL-CARRIER-PROTEIN) REDUCTASE"/>
    <property type="match status" value="1"/>
</dbReference>
<dbReference type="SUPFAM" id="SSF51735">
    <property type="entry name" value="NAD(P)-binding Rossmann-fold domains"/>
    <property type="match status" value="1"/>
</dbReference>
<dbReference type="FunFam" id="3.40.50.720:FF:000173">
    <property type="entry name" value="3-oxoacyl-[acyl-carrier protein] reductase"/>
    <property type="match status" value="1"/>
</dbReference>
<keyword evidence="4" id="KW-1185">Reference proteome</keyword>
<comment type="caution">
    <text evidence="3">The sequence shown here is derived from an EMBL/GenBank/DDBJ whole genome shotgun (WGS) entry which is preliminary data.</text>
</comment>
<dbReference type="Gene3D" id="3.40.50.720">
    <property type="entry name" value="NAD(P)-binding Rossmann-like Domain"/>
    <property type="match status" value="1"/>
</dbReference>
<accession>A0A935C7Y7</accession>
<evidence type="ECO:0000313" key="3">
    <source>
        <dbReference type="EMBL" id="MBK6265301.1"/>
    </source>
</evidence>
<dbReference type="PANTHER" id="PTHR42879:SF2">
    <property type="entry name" value="3-OXOACYL-[ACYL-CARRIER-PROTEIN] REDUCTASE FABG"/>
    <property type="match status" value="1"/>
</dbReference>
<dbReference type="PRINTS" id="PR00081">
    <property type="entry name" value="GDHRDH"/>
</dbReference>
<comment type="similarity">
    <text evidence="1">Belongs to the short-chain dehydrogenases/reductases (SDR) family.</text>
</comment>
<dbReference type="AlphaFoldDB" id="A0A935C7Y7"/>
<protein>
    <submittedName>
        <fullName evidence="3">3-oxoacyl-ACP reductase FabG</fullName>
    </submittedName>
</protein>
<dbReference type="InterPro" id="IPR002347">
    <property type="entry name" value="SDR_fam"/>
</dbReference>
<gene>
    <name evidence="3" type="primary">fabG</name>
    <name evidence="3" type="ORF">JKA74_09635</name>
</gene>
<dbReference type="RefSeq" id="WP_201430969.1">
    <property type="nucleotide sequence ID" value="NZ_JAEQBW010000003.1"/>
</dbReference>
<dbReference type="GO" id="GO:0016491">
    <property type="term" value="F:oxidoreductase activity"/>
    <property type="evidence" value="ECO:0007669"/>
    <property type="project" value="UniProtKB-KW"/>
</dbReference>
<dbReference type="Proteomes" id="UP000611723">
    <property type="component" value="Unassembled WGS sequence"/>
</dbReference>
<proteinExistence type="inferred from homology"/>
<dbReference type="NCBIfam" id="NF009466">
    <property type="entry name" value="PRK12826.1-2"/>
    <property type="match status" value="1"/>
</dbReference>
<reference evidence="3" key="1">
    <citation type="submission" date="2021-01" db="EMBL/GenBank/DDBJ databases">
        <title>Marivirga aurantiaca sp. nov., isolated from intertidal surface sediments.</title>
        <authorList>
            <person name="Zhang M."/>
        </authorList>
    </citation>
    <scope>NUCLEOTIDE SEQUENCE</scope>
    <source>
        <strain evidence="3">S37H4</strain>
    </source>
</reference>
<evidence type="ECO:0000313" key="4">
    <source>
        <dbReference type="Proteomes" id="UP000611723"/>
    </source>
</evidence>
<dbReference type="Pfam" id="PF13561">
    <property type="entry name" value="adh_short_C2"/>
    <property type="match status" value="1"/>
</dbReference>
<dbReference type="EMBL" id="JAEQBW010000003">
    <property type="protein sequence ID" value="MBK6265301.1"/>
    <property type="molecule type" value="Genomic_DNA"/>
</dbReference>
<dbReference type="InterPro" id="IPR036291">
    <property type="entry name" value="NAD(P)-bd_dom_sf"/>
</dbReference>
<organism evidence="3 4">
    <name type="scientific">Marivirga aurantiaca</name>
    <dbReference type="NCBI Taxonomy" id="2802615"/>
    <lineage>
        <taxon>Bacteria</taxon>
        <taxon>Pseudomonadati</taxon>
        <taxon>Bacteroidota</taxon>
        <taxon>Cytophagia</taxon>
        <taxon>Cytophagales</taxon>
        <taxon>Marivirgaceae</taxon>
        <taxon>Marivirga</taxon>
    </lineage>
</organism>
<name>A0A935C7Y7_9BACT</name>
<sequence>MNKKKRFALVTGASKGIGKAIALELADEGYNVIVNYNKSAKEAEEVAQLIREKGQEAVALRFDISNKNEVNDILGGWIESNTENFIEILVNNAGIRKDKLMIFMSDEEWEDVISTNLNGFFYVTRKVLKNMLLNKYGRIVTISSMSGIKGKEGQGNYAASKAALIGASKSLSREVAKKGITANVVVPGFIRTEMTEQIKEENYTHDISVKRFGEPEEVASLVYFLSSPKASYITGETFIVDGGDGSFSHRN</sequence>
<dbReference type="InterPro" id="IPR050259">
    <property type="entry name" value="SDR"/>
</dbReference>
<keyword evidence="2" id="KW-0560">Oxidoreductase</keyword>
<evidence type="ECO:0000256" key="2">
    <source>
        <dbReference type="ARBA" id="ARBA00023002"/>
    </source>
</evidence>
<evidence type="ECO:0000256" key="1">
    <source>
        <dbReference type="ARBA" id="ARBA00006484"/>
    </source>
</evidence>
<dbReference type="PRINTS" id="PR00080">
    <property type="entry name" value="SDRFAMILY"/>
</dbReference>